<evidence type="ECO:0000313" key="1">
    <source>
        <dbReference type="EMBL" id="MDO7908781.1"/>
    </source>
</evidence>
<keyword evidence="2" id="KW-1185">Reference proteome</keyword>
<accession>A0ABT9CHN1</accession>
<dbReference type="RefSeq" id="WP_305026000.1">
    <property type="nucleotide sequence ID" value="NZ_JAUQTB010000022.1"/>
</dbReference>
<comment type="caution">
    <text evidence="1">The sequence shown here is derived from an EMBL/GenBank/DDBJ whole genome shotgun (WGS) entry which is preliminary data.</text>
</comment>
<dbReference type="EMBL" id="JAUQTB010000022">
    <property type="protein sequence ID" value="MDO7908781.1"/>
    <property type="molecule type" value="Genomic_DNA"/>
</dbReference>
<dbReference type="Pfam" id="PF15580">
    <property type="entry name" value="Imm53"/>
    <property type="match status" value="1"/>
</dbReference>
<dbReference type="InterPro" id="IPR028228">
    <property type="entry name" value="Imm53"/>
</dbReference>
<proteinExistence type="predicted"/>
<gene>
    <name evidence="1" type="ORF">Q5741_20565</name>
</gene>
<evidence type="ECO:0000313" key="2">
    <source>
        <dbReference type="Proteomes" id="UP001240171"/>
    </source>
</evidence>
<protein>
    <submittedName>
        <fullName evidence="1">Imm53 family immunity protein</fullName>
    </submittedName>
</protein>
<name>A0ABT9CHN1_9BACL</name>
<sequence length="45" mass="5284">MEILKWLQEWYASQCDGDWEHSNGIKITSIDNPGWYVEINIDGNN</sequence>
<dbReference type="Proteomes" id="UP001240171">
    <property type="component" value="Unassembled WGS sequence"/>
</dbReference>
<organism evidence="1 2">
    <name type="scientific">Paenibacillus lacisoli</name>
    <dbReference type="NCBI Taxonomy" id="3064525"/>
    <lineage>
        <taxon>Bacteria</taxon>
        <taxon>Bacillati</taxon>
        <taxon>Bacillota</taxon>
        <taxon>Bacilli</taxon>
        <taxon>Bacillales</taxon>
        <taxon>Paenibacillaceae</taxon>
        <taxon>Paenibacillus</taxon>
    </lineage>
</organism>
<reference evidence="1 2" key="1">
    <citation type="submission" date="2023-07" db="EMBL/GenBank/DDBJ databases">
        <title>Paenibacillus sp. JX-17 nov. isolated from soil.</title>
        <authorList>
            <person name="Wan Y."/>
            <person name="Liu B."/>
        </authorList>
    </citation>
    <scope>NUCLEOTIDE SEQUENCE [LARGE SCALE GENOMIC DNA]</scope>
    <source>
        <strain evidence="1 2">JX-17</strain>
    </source>
</reference>